<proteinExistence type="predicted"/>
<accession>A0A8J4VCX8</accession>
<name>A0A8J4VCX8_9ROSI</name>
<evidence type="ECO:0000313" key="2">
    <source>
        <dbReference type="EMBL" id="KAF3950215.1"/>
    </source>
</evidence>
<dbReference type="Proteomes" id="UP000737018">
    <property type="component" value="Unassembled WGS sequence"/>
</dbReference>
<dbReference type="Gene3D" id="1.20.5.340">
    <property type="match status" value="1"/>
</dbReference>
<keyword evidence="3" id="KW-1185">Reference proteome</keyword>
<dbReference type="AlphaFoldDB" id="A0A8J4VCX8"/>
<protein>
    <submittedName>
        <fullName evidence="2">Uncharacterized protein</fullName>
    </submittedName>
</protein>
<evidence type="ECO:0000256" key="1">
    <source>
        <dbReference type="SAM" id="Coils"/>
    </source>
</evidence>
<sequence>MVTNAELESQFKAISQDYEGTKKTLDQLLEKVESMDEKLNSVDSKLKELRTMPKPIIGEAHDANKSALKST</sequence>
<reference evidence="2" key="1">
    <citation type="submission" date="2020-03" db="EMBL/GenBank/DDBJ databases">
        <title>Castanea mollissima Vanexum genome sequencing.</title>
        <authorList>
            <person name="Staton M."/>
        </authorList>
    </citation>
    <scope>NUCLEOTIDE SEQUENCE</scope>
    <source>
        <tissue evidence="2">Leaf</tissue>
    </source>
</reference>
<evidence type="ECO:0000313" key="3">
    <source>
        <dbReference type="Proteomes" id="UP000737018"/>
    </source>
</evidence>
<dbReference type="EMBL" id="JRKL02005606">
    <property type="protein sequence ID" value="KAF3950215.1"/>
    <property type="molecule type" value="Genomic_DNA"/>
</dbReference>
<comment type="caution">
    <text evidence="2">The sequence shown here is derived from an EMBL/GenBank/DDBJ whole genome shotgun (WGS) entry which is preliminary data.</text>
</comment>
<keyword evidence="1" id="KW-0175">Coiled coil</keyword>
<organism evidence="2 3">
    <name type="scientific">Castanea mollissima</name>
    <name type="common">Chinese chestnut</name>
    <dbReference type="NCBI Taxonomy" id="60419"/>
    <lineage>
        <taxon>Eukaryota</taxon>
        <taxon>Viridiplantae</taxon>
        <taxon>Streptophyta</taxon>
        <taxon>Embryophyta</taxon>
        <taxon>Tracheophyta</taxon>
        <taxon>Spermatophyta</taxon>
        <taxon>Magnoliopsida</taxon>
        <taxon>eudicotyledons</taxon>
        <taxon>Gunneridae</taxon>
        <taxon>Pentapetalae</taxon>
        <taxon>rosids</taxon>
        <taxon>fabids</taxon>
        <taxon>Fagales</taxon>
        <taxon>Fagaceae</taxon>
        <taxon>Castanea</taxon>
    </lineage>
</organism>
<gene>
    <name evidence="2" type="ORF">CMV_024000</name>
</gene>
<feature type="coiled-coil region" evidence="1">
    <location>
        <begin position="18"/>
        <end position="52"/>
    </location>
</feature>